<proteinExistence type="inferred from homology"/>
<dbReference type="InterPro" id="IPR036259">
    <property type="entry name" value="MFS_trans_sf"/>
</dbReference>
<evidence type="ECO:0000256" key="6">
    <source>
        <dbReference type="ARBA" id="ARBA00037968"/>
    </source>
</evidence>
<evidence type="ECO:0000259" key="9">
    <source>
        <dbReference type="PROSITE" id="PS50850"/>
    </source>
</evidence>
<sequence length="511" mass="58133">MSEGVDQKKQPEVAYVEEEPRNAKNSAMDSELQKYTADEAIYIDEDTSKRLKRKIDKRVLPVLIITYMCQALDKGTLSFASIMGLIEDTNLVGQQYSWLTTCVYIAILVAEFPTNWVIQKVPTAKYLSLNVVLWGACVACQAACSSFAPLLVLRILLGIFETCCQPIFIIISSMWYRRDEQAKTISLWYCMNGMNQIVGGLLAYCFSLIQGAKMKGWQVFFLTYGLVTVVYGMFISWWLPDSPMKAKCWSEEDKMLMVERVRENQTSLQNKKFKWDQFWEALKDPQTWAYALLKFLTALPSGGLGAYQGILVSSFGFTTLQTQLLAMVQGVWQIFILLSSLWVVKKCNNQTILVMFCYPILSVIGTVVLIAVPYDDTVRTRAALLFCFYICLSYWATDSLTLSLLSRNVAGRTKKSVAIAMCFIGWACGNAVGPQTFIASDAPRYPRAFATQLACYIVVFIILISLRLWLMRCNRNKDEKIQQGEAEEDKNLQHAFDDLTDFQNQSFRYAY</sequence>
<dbReference type="FunFam" id="1.20.1250.20:FF:000064">
    <property type="entry name" value="MFS allantoate transporter"/>
    <property type="match status" value="1"/>
</dbReference>
<evidence type="ECO:0000256" key="1">
    <source>
        <dbReference type="ARBA" id="ARBA00004141"/>
    </source>
</evidence>
<evidence type="ECO:0000313" key="10">
    <source>
        <dbReference type="EMBL" id="KAA8915825.1"/>
    </source>
</evidence>
<keyword evidence="11" id="KW-1185">Reference proteome</keyword>
<evidence type="ECO:0000256" key="2">
    <source>
        <dbReference type="ARBA" id="ARBA00022448"/>
    </source>
</evidence>
<evidence type="ECO:0000256" key="3">
    <source>
        <dbReference type="ARBA" id="ARBA00022692"/>
    </source>
</evidence>
<evidence type="ECO:0000256" key="7">
    <source>
        <dbReference type="SAM" id="MobiDB-lite"/>
    </source>
</evidence>
<feature type="transmembrane region" description="Helical" evidence="8">
    <location>
        <begin position="98"/>
        <end position="118"/>
    </location>
</feature>
<keyword evidence="2" id="KW-0813">Transport</keyword>
<feature type="region of interest" description="Disordered" evidence="7">
    <location>
        <begin position="1"/>
        <end position="29"/>
    </location>
</feature>
<feature type="compositionally biased region" description="Basic and acidic residues" evidence="7">
    <location>
        <begin position="1"/>
        <end position="11"/>
    </location>
</feature>
<dbReference type="Gene3D" id="1.20.1250.20">
    <property type="entry name" value="MFS general substrate transporter like domains"/>
    <property type="match status" value="2"/>
</dbReference>
<keyword evidence="5 8" id="KW-0472">Membrane</keyword>
<dbReference type="PANTHER" id="PTHR43791:SF63">
    <property type="entry name" value="HIGH AFFINITY CYSTEINE TRANSPORTER"/>
    <property type="match status" value="1"/>
</dbReference>
<dbReference type="GO" id="GO:0033229">
    <property type="term" value="F:cysteine transmembrane transporter activity"/>
    <property type="evidence" value="ECO:0007669"/>
    <property type="project" value="TreeGrafter"/>
</dbReference>
<dbReference type="GO" id="GO:0016020">
    <property type="term" value="C:membrane"/>
    <property type="evidence" value="ECO:0007669"/>
    <property type="project" value="UniProtKB-SubCell"/>
</dbReference>
<feature type="transmembrane region" description="Helical" evidence="8">
    <location>
        <begin position="130"/>
        <end position="149"/>
    </location>
</feature>
<evidence type="ECO:0000256" key="5">
    <source>
        <dbReference type="ARBA" id="ARBA00023136"/>
    </source>
</evidence>
<feature type="transmembrane region" description="Helical" evidence="8">
    <location>
        <begin position="221"/>
        <end position="239"/>
    </location>
</feature>
<keyword evidence="3 8" id="KW-0812">Transmembrane</keyword>
<comment type="subcellular location">
    <subcellularLocation>
        <location evidence="1">Membrane</location>
        <topology evidence="1">Multi-pass membrane protein</topology>
    </subcellularLocation>
</comment>
<feature type="transmembrane region" description="Helical" evidence="8">
    <location>
        <begin position="188"/>
        <end position="209"/>
    </location>
</feature>
<feature type="transmembrane region" description="Helical" evidence="8">
    <location>
        <begin position="383"/>
        <end position="405"/>
    </location>
</feature>
<reference evidence="10" key="1">
    <citation type="journal article" date="2019" name="G3 (Bethesda)">
        <title>Genome Assemblies of Two Rare Opportunistic Yeast Pathogens: Diutina rugosa (syn. Candida rugosa) and Trichomonascus ciferrii (syn. Candida ciferrii).</title>
        <authorList>
            <person name="Mixao V."/>
            <person name="Saus E."/>
            <person name="Hansen A.P."/>
            <person name="Lass-Florl C."/>
            <person name="Gabaldon T."/>
        </authorList>
    </citation>
    <scope>NUCLEOTIDE SEQUENCE</scope>
    <source>
        <strain evidence="10">CBS 4856</strain>
    </source>
</reference>
<dbReference type="InterPro" id="IPR011701">
    <property type="entry name" value="MFS"/>
</dbReference>
<feature type="transmembrane region" description="Helical" evidence="8">
    <location>
        <begin position="324"/>
        <end position="344"/>
    </location>
</feature>
<dbReference type="Proteomes" id="UP000761534">
    <property type="component" value="Unassembled WGS sequence"/>
</dbReference>
<evidence type="ECO:0000256" key="8">
    <source>
        <dbReference type="SAM" id="Phobius"/>
    </source>
</evidence>
<name>A0A642VC26_9ASCO</name>
<evidence type="ECO:0000256" key="4">
    <source>
        <dbReference type="ARBA" id="ARBA00022989"/>
    </source>
</evidence>
<feature type="domain" description="Major facilitator superfamily (MFS) profile" evidence="9">
    <location>
        <begin position="59"/>
        <end position="477"/>
    </location>
</feature>
<protein>
    <recommendedName>
        <fullName evidence="9">Major facilitator superfamily (MFS) profile domain-containing protein</fullName>
    </recommendedName>
</protein>
<accession>A0A642VC26</accession>
<feature type="transmembrane region" description="Helical" evidence="8">
    <location>
        <begin position="155"/>
        <end position="176"/>
    </location>
</feature>
<dbReference type="AlphaFoldDB" id="A0A642VC26"/>
<dbReference type="InterPro" id="IPR020846">
    <property type="entry name" value="MFS_dom"/>
</dbReference>
<feature type="transmembrane region" description="Helical" evidence="8">
    <location>
        <begin position="351"/>
        <end position="371"/>
    </location>
</feature>
<dbReference type="SUPFAM" id="SSF103473">
    <property type="entry name" value="MFS general substrate transporter"/>
    <property type="match status" value="1"/>
</dbReference>
<comment type="caution">
    <text evidence="10">The sequence shown here is derived from an EMBL/GenBank/DDBJ whole genome shotgun (WGS) entry which is preliminary data.</text>
</comment>
<feature type="transmembrane region" description="Helical" evidence="8">
    <location>
        <begin position="417"/>
        <end position="437"/>
    </location>
</feature>
<feature type="transmembrane region" description="Helical" evidence="8">
    <location>
        <begin position="291"/>
        <end position="312"/>
    </location>
</feature>
<dbReference type="PROSITE" id="PS50850">
    <property type="entry name" value="MFS"/>
    <property type="match status" value="1"/>
</dbReference>
<dbReference type="VEuPathDB" id="FungiDB:TRICI_002035"/>
<keyword evidence="4 8" id="KW-1133">Transmembrane helix</keyword>
<dbReference type="Pfam" id="PF07690">
    <property type="entry name" value="MFS_1"/>
    <property type="match status" value="1"/>
</dbReference>
<feature type="transmembrane region" description="Helical" evidence="8">
    <location>
        <begin position="449"/>
        <end position="470"/>
    </location>
</feature>
<feature type="transmembrane region" description="Helical" evidence="8">
    <location>
        <begin position="59"/>
        <end position="86"/>
    </location>
</feature>
<comment type="similarity">
    <text evidence="6">Belongs to the major facilitator superfamily. Allantoate permease family.</text>
</comment>
<dbReference type="OrthoDB" id="4454541at2759"/>
<gene>
    <name evidence="10" type="ORF">TRICI_002035</name>
</gene>
<evidence type="ECO:0000313" key="11">
    <source>
        <dbReference type="Proteomes" id="UP000761534"/>
    </source>
</evidence>
<dbReference type="PANTHER" id="PTHR43791">
    <property type="entry name" value="PERMEASE-RELATED"/>
    <property type="match status" value="1"/>
</dbReference>
<organism evidence="10 11">
    <name type="scientific">Trichomonascus ciferrii</name>
    <dbReference type="NCBI Taxonomy" id="44093"/>
    <lineage>
        <taxon>Eukaryota</taxon>
        <taxon>Fungi</taxon>
        <taxon>Dikarya</taxon>
        <taxon>Ascomycota</taxon>
        <taxon>Saccharomycotina</taxon>
        <taxon>Dipodascomycetes</taxon>
        <taxon>Dipodascales</taxon>
        <taxon>Trichomonascaceae</taxon>
        <taxon>Trichomonascus</taxon>
        <taxon>Trichomonascus ciferrii complex</taxon>
    </lineage>
</organism>
<dbReference type="EMBL" id="SWFS01000138">
    <property type="protein sequence ID" value="KAA8915825.1"/>
    <property type="molecule type" value="Genomic_DNA"/>
</dbReference>